<dbReference type="PANTHER" id="PTHR43022">
    <property type="entry name" value="PROTEIN SMF"/>
    <property type="match status" value="1"/>
</dbReference>
<dbReference type="NCBIfam" id="TIGR00732">
    <property type="entry name" value="dprA"/>
    <property type="match status" value="1"/>
</dbReference>
<dbReference type="InterPro" id="IPR003488">
    <property type="entry name" value="DprA"/>
</dbReference>
<dbReference type="Gene3D" id="3.40.50.450">
    <property type="match status" value="1"/>
</dbReference>
<dbReference type="OrthoDB" id="9785707at2"/>
<name>A0A376H0W8_ENTGA</name>
<evidence type="ECO:0000256" key="1">
    <source>
        <dbReference type="ARBA" id="ARBA00006525"/>
    </source>
</evidence>
<organism evidence="4 5">
    <name type="scientific">Enterococcus gallinarum</name>
    <dbReference type="NCBI Taxonomy" id="1353"/>
    <lineage>
        <taxon>Bacteria</taxon>
        <taxon>Bacillati</taxon>
        <taxon>Bacillota</taxon>
        <taxon>Bacilli</taxon>
        <taxon>Lactobacillales</taxon>
        <taxon>Enterococcaceae</taxon>
        <taxon>Enterococcus</taxon>
    </lineage>
</organism>
<comment type="similarity">
    <text evidence="1">Belongs to the DprA/Smf family.</text>
</comment>
<dbReference type="GO" id="GO:0009294">
    <property type="term" value="P:DNA-mediated transformation"/>
    <property type="evidence" value="ECO:0007669"/>
    <property type="project" value="InterPro"/>
</dbReference>
<dbReference type="RefSeq" id="WP_060814568.1">
    <property type="nucleotide sequence ID" value="NZ_JARPZN010000002.1"/>
</dbReference>
<dbReference type="Pfam" id="PF02481">
    <property type="entry name" value="DNA_processg_A"/>
    <property type="match status" value="1"/>
</dbReference>
<proteinExistence type="inferred from homology"/>
<protein>
    <submittedName>
        <fullName evidence="4">DNA protecting protein DprA</fullName>
    </submittedName>
    <submittedName>
        <fullName evidence="3">DNA-processing protein DprA</fullName>
    </submittedName>
</protein>
<reference evidence="3" key="2">
    <citation type="submission" date="2023-03" db="EMBL/GenBank/DDBJ databases">
        <authorList>
            <person name="Shen W."/>
            <person name="Cai J."/>
        </authorList>
    </citation>
    <scope>NUCLEOTIDE SEQUENCE</scope>
    <source>
        <strain evidence="3">K69-2</strain>
    </source>
</reference>
<sequence length="290" mass="32225">MYYQECTPFDKILLRLSFAQGVGIQSQWRVVKGCLSQENWTITAEEVIQMTGITRNILRFQQSWHQLTESALAEKMADQSFITFFSKDYPPALRKIADSPLILFYEGNLSLIQKHSLAVVGARQATSYGQQICRKIIPELVKKKYVIISGLAQGLDSFAHEAAIESGGQTIAVIGTGLDQCYPKSSQRLYSQIKQEHLLVSEYSRGTLPHKHHFPMRNRLIAGIAQAVCVIEAKEKSGSLITAQLALENGKDVFAVPGEALTDRSKGCHQLIQDGAKCTLTAEDILEELP</sequence>
<keyword evidence="5" id="KW-1185">Reference proteome</keyword>
<dbReference type="EMBL" id="JARPZN010000002">
    <property type="protein sequence ID" value="MDT2689440.1"/>
    <property type="molecule type" value="Genomic_DNA"/>
</dbReference>
<evidence type="ECO:0000313" key="5">
    <source>
        <dbReference type="Proteomes" id="UP000254807"/>
    </source>
</evidence>
<dbReference type="AlphaFoldDB" id="A0A376H0W8"/>
<dbReference type="EMBL" id="UFYW01000001">
    <property type="protein sequence ID" value="STD82794.1"/>
    <property type="molecule type" value="Genomic_DNA"/>
</dbReference>
<evidence type="ECO:0000259" key="2">
    <source>
        <dbReference type="Pfam" id="PF02481"/>
    </source>
</evidence>
<evidence type="ECO:0000313" key="4">
    <source>
        <dbReference type="EMBL" id="STD82794.1"/>
    </source>
</evidence>
<evidence type="ECO:0000313" key="3">
    <source>
        <dbReference type="EMBL" id="MDT2689440.1"/>
    </source>
</evidence>
<dbReference type="InterPro" id="IPR057666">
    <property type="entry name" value="DrpA_SLOG"/>
</dbReference>
<accession>A0A376H0W8</accession>
<dbReference type="SUPFAM" id="SSF102405">
    <property type="entry name" value="MCP/YpsA-like"/>
    <property type="match status" value="1"/>
</dbReference>
<dbReference type="Proteomes" id="UP001183682">
    <property type="component" value="Unassembled WGS sequence"/>
</dbReference>
<dbReference type="Proteomes" id="UP000254807">
    <property type="component" value="Unassembled WGS sequence"/>
</dbReference>
<dbReference type="PANTHER" id="PTHR43022:SF1">
    <property type="entry name" value="PROTEIN SMF"/>
    <property type="match status" value="1"/>
</dbReference>
<gene>
    <name evidence="4" type="primary">smf</name>
    <name evidence="3" type="synonym">dprA</name>
    <name evidence="4" type="ORF">NCTC12360_01230</name>
    <name evidence="3" type="ORF">P7E30_04335</name>
</gene>
<feature type="domain" description="Smf/DprA SLOG" evidence="2">
    <location>
        <begin position="81"/>
        <end position="289"/>
    </location>
</feature>
<reference evidence="4 5" key="1">
    <citation type="submission" date="2018-06" db="EMBL/GenBank/DDBJ databases">
        <authorList>
            <consortium name="Pathogen Informatics"/>
            <person name="Doyle S."/>
        </authorList>
    </citation>
    <scope>NUCLEOTIDE SEQUENCE [LARGE SCALE GENOMIC DNA]</scope>
    <source>
        <strain evidence="4 5">NCTC12360</strain>
    </source>
</reference>